<gene>
    <name evidence="1" type="ORF">KO51_15905</name>
</gene>
<comment type="caution">
    <text evidence="1">The sequence shown here is derived from an EMBL/GenBank/DDBJ whole genome shotgun (WGS) entry which is preliminary data.</text>
</comment>
<accession>A0A3V8NTE3</accession>
<sequence>MSMANKCLRCVTGMIGATKIYEGDWQQSAALFEKKIEDWNERTRHYAIPHPGFANKFKHCPMCGKKVGD</sequence>
<protein>
    <submittedName>
        <fullName evidence="1">Uncharacterized protein</fullName>
    </submittedName>
</protein>
<dbReference type="Proteomes" id="UP000885283">
    <property type="component" value="Unassembled WGS sequence"/>
</dbReference>
<evidence type="ECO:0000313" key="1">
    <source>
        <dbReference type="EMBL" id="MIK92995.1"/>
    </source>
</evidence>
<proteinExistence type="predicted"/>
<name>A0A3V8NTE3_SALER</name>
<dbReference type="AlphaFoldDB" id="A0A3V8NTE3"/>
<organism evidence="1">
    <name type="scientific">Salmonella enterica</name>
    <name type="common">Salmonella choleraesuis</name>
    <dbReference type="NCBI Taxonomy" id="28901"/>
    <lineage>
        <taxon>Bacteria</taxon>
        <taxon>Pseudomonadati</taxon>
        <taxon>Pseudomonadota</taxon>
        <taxon>Gammaproteobacteria</taxon>
        <taxon>Enterobacterales</taxon>
        <taxon>Enterobacteriaceae</taxon>
        <taxon>Salmonella</taxon>
    </lineage>
</organism>
<reference evidence="1" key="1">
    <citation type="submission" date="2018-08" db="EMBL/GenBank/DDBJ databases">
        <authorList>
            <consortium name="GenomeTrakr network: Whole genome sequencing for foodborne pathogen traceback"/>
        </authorList>
    </citation>
    <scope>NUCLEOTIDE SEQUENCE [LARGE SCALE GENOMIC DNA]</scope>
    <source>
        <strain evidence="1">FLUFL-1338</strain>
    </source>
</reference>
<dbReference type="EMBL" id="RSMR01000016">
    <property type="protein sequence ID" value="MIK92995.1"/>
    <property type="molecule type" value="Genomic_DNA"/>
</dbReference>